<name>A0A4Z1C6W3_9ACTN</name>
<reference evidence="3 4" key="1">
    <citation type="submission" date="2019-04" db="EMBL/GenBank/DDBJ databases">
        <title>Three New Species of Nocardioides, Nocardioides euryhalodurans sp. nov., Nocardioides seonyuensis sp. nov. and Nocardioides eburneoflavus sp. nov. Isolated from Soil.</title>
        <authorList>
            <person name="Roh S.G."/>
            <person name="Lee C."/>
            <person name="Kim M.-K."/>
            <person name="Kim S.B."/>
        </authorList>
    </citation>
    <scope>NUCLEOTIDE SEQUENCE [LARGE SCALE GENOMIC DNA]</scope>
    <source>
        <strain evidence="3 4">MMS17-SY213</strain>
    </source>
</reference>
<organism evidence="3 4">
    <name type="scientific">Nocardioides eburneiflavus</name>
    <dbReference type="NCBI Taxonomy" id="2518372"/>
    <lineage>
        <taxon>Bacteria</taxon>
        <taxon>Bacillati</taxon>
        <taxon>Actinomycetota</taxon>
        <taxon>Actinomycetes</taxon>
        <taxon>Propionibacteriales</taxon>
        <taxon>Nocardioidaceae</taxon>
        <taxon>Nocardioides</taxon>
    </lineage>
</organism>
<evidence type="ECO:0000313" key="3">
    <source>
        <dbReference type="EMBL" id="TGN65142.1"/>
    </source>
</evidence>
<dbReference type="GO" id="GO:0016853">
    <property type="term" value="F:isomerase activity"/>
    <property type="evidence" value="ECO:0007669"/>
    <property type="project" value="UniProtKB-KW"/>
</dbReference>
<proteinExistence type="predicted"/>
<sequence length="251" mass="27685">MVAREVLSTDPQVLRDLATARLGTAYFRRQLVKVRDQDFAAPSLLPGWSRNQLVSHVGYNARAVARLVTWAATGVETPMYDSSQARADEIEVGATLRPDALRSLCEHSAIDLDVRWRDLPDDRWSVTVVTAQGREVPASETLWMRSREVWLHAVDLDVGGRFEDIPAPVLHRLLSDVAGMWEKRGELAGFTLGVEAGRSGRQVTYGDAETAAASVAGPLSHLVGWATGRTSPGHTSLEWRRGQPVEAPRWL</sequence>
<dbReference type="NCBIfam" id="TIGR03083">
    <property type="entry name" value="maleylpyruvate isomerase family mycothiol-dependent enzyme"/>
    <property type="match status" value="1"/>
</dbReference>
<dbReference type="InterPro" id="IPR034660">
    <property type="entry name" value="DinB/YfiT-like"/>
</dbReference>
<dbReference type="Pfam" id="PF07398">
    <property type="entry name" value="MDMPI_C"/>
    <property type="match status" value="1"/>
</dbReference>
<keyword evidence="3" id="KW-0670">Pyruvate</keyword>
<keyword evidence="4" id="KW-1185">Reference proteome</keyword>
<dbReference type="InterPro" id="IPR010872">
    <property type="entry name" value="MDMPI_C-term_domain"/>
</dbReference>
<evidence type="ECO:0000313" key="4">
    <source>
        <dbReference type="Proteomes" id="UP000297496"/>
    </source>
</evidence>
<dbReference type="InterPro" id="IPR024344">
    <property type="entry name" value="MDMPI_metal-binding"/>
</dbReference>
<dbReference type="GO" id="GO:0046872">
    <property type="term" value="F:metal ion binding"/>
    <property type="evidence" value="ECO:0007669"/>
    <property type="project" value="InterPro"/>
</dbReference>
<evidence type="ECO:0000259" key="2">
    <source>
        <dbReference type="Pfam" id="PF11716"/>
    </source>
</evidence>
<accession>A0A4Z1C6W3</accession>
<dbReference type="EMBL" id="SRRO01000001">
    <property type="protein sequence ID" value="TGN65142.1"/>
    <property type="molecule type" value="Genomic_DNA"/>
</dbReference>
<dbReference type="RefSeq" id="WP_135839645.1">
    <property type="nucleotide sequence ID" value="NZ_SRRO01000001.1"/>
</dbReference>
<dbReference type="AlphaFoldDB" id="A0A4Z1C6W3"/>
<protein>
    <submittedName>
        <fullName evidence="3">Maleylpyruvate isomerase family mycothiol-dependent enzyme</fullName>
    </submittedName>
</protein>
<feature type="domain" description="MDMPI C-terminal" evidence="1">
    <location>
        <begin position="164"/>
        <end position="242"/>
    </location>
</feature>
<evidence type="ECO:0000259" key="1">
    <source>
        <dbReference type="Pfam" id="PF07398"/>
    </source>
</evidence>
<dbReference type="SUPFAM" id="SSF109854">
    <property type="entry name" value="DinB/YfiT-like putative metalloenzymes"/>
    <property type="match status" value="1"/>
</dbReference>
<gene>
    <name evidence="3" type="ORF">EXE59_15110</name>
</gene>
<dbReference type="Proteomes" id="UP000297496">
    <property type="component" value="Unassembled WGS sequence"/>
</dbReference>
<dbReference type="InterPro" id="IPR017517">
    <property type="entry name" value="Maleyloyr_isom"/>
</dbReference>
<dbReference type="InterPro" id="IPR036527">
    <property type="entry name" value="SCP2_sterol-bd_dom_sf"/>
</dbReference>
<feature type="domain" description="Mycothiol-dependent maleylpyruvate isomerase metal-binding" evidence="2">
    <location>
        <begin position="21"/>
        <end position="156"/>
    </location>
</feature>
<dbReference type="SUPFAM" id="SSF55718">
    <property type="entry name" value="SCP-like"/>
    <property type="match status" value="1"/>
</dbReference>
<dbReference type="Pfam" id="PF11716">
    <property type="entry name" value="MDMPI_N"/>
    <property type="match status" value="1"/>
</dbReference>
<keyword evidence="3" id="KW-0413">Isomerase</keyword>
<comment type="caution">
    <text evidence="3">The sequence shown here is derived from an EMBL/GenBank/DDBJ whole genome shotgun (WGS) entry which is preliminary data.</text>
</comment>
<dbReference type="Gene3D" id="3.30.1050.20">
    <property type="match status" value="1"/>
</dbReference>
<dbReference type="Gene3D" id="1.20.120.450">
    <property type="entry name" value="dinb family like domain"/>
    <property type="match status" value="1"/>
</dbReference>
<dbReference type="OrthoDB" id="5118203at2"/>